<dbReference type="PROSITE" id="PS51257">
    <property type="entry name" value="PROKAR_LIPOPROTEIN"/>
    <property type="match status" value="1"/>
</dbReference>
<evidence type="ECO:0000256" key="1">
    <source>
        <dbReference type="ARBA" id="ARBA00006625"/>
    </source>
</evidence>
<dbReference type="PANTHER" id="PTHR35527">
    <property type="entry name" value="CHOLOYLGLYCINE HYDROLASE"/>
    <property type="match status" value="1"/>
</dbReference>
<dbReference type="PANTHER" id="PTHR35527:SF2">
    <property type="entry name" value="HYDROLASE"/>
    <property type="match status" value="1"/>
</dbReference>
<proteinExistence type="inferred from homology"/>
<dbReference type="CDD" id="cd00542">
    <property type="entry name" value="Ntn_PVA"/>
    <property type="match status" value="1"/>
</dbReference>
<dbReference type="SUPFAM" id="SSF56235">
    <property type="entry name" value="N-terminal nucleophile aminohydrolases (Ntn hydrolases)"/>
    <property type="match status" value="1"/>
</dbReference>
<gene>
    <name evidence="5" type="ORF">A2462_06465</name>
</gene>
<name>A0A1F4TJC9_UNCSA</name>
<accession>A0A1F4TJC9</accession>
<keyword evidence="2" id="KW-0378">Hydrolase</keyword>
<dbReference type="InterPro" id="IPR029132">
    <property type="entry name" value="CBAH/NAAA_C"/>
</dbReference>
<keyword evidence="3" id="KW-0732">Signal</keyword>
<dbReference type="InterPro" id="IPR052193">
    <property type="entry name" value="Peptidase_C59"/>
</dbReference>
<protein>
    <recommendedName>
        <fullName evidence="4">Choloylglycine hydrolase/NAAA C-terminal domain-containing protein</fullName>
    </recommendedName>
</protein>
<dbReference type="GO" id="GO:0016787">
    <property type="term" value="F:hydrolase activity"/>
    <property type="evidence" value="ECO:0007669"/>
    <property type="project" value="UniProtKB-KW"/>
</dbReference>
<dbReference type="AlphaFoldDB" id="A0A1F4TJC9"/>
<feature type="signal peptide" evidence="3">
    <location>
        <begin position="1"/>
        <end position="21"/>
    </location>
</feature>
<reference evidence="5 6" key="1">
    <citation type="journal article" date="2016" name="Nat. Commun.">
        <title>Thousands of microbial genomes shed light on interconnected biogeochemical processes in an aquifer system.</title>
        <authorList>
            <person name="Anantharaman K."/>
            <person name="Brown C.T."/>
            <person name="Hug L.A."/>
            <person name="Sharon I."/>
            <person name="Castelle C.J."/>
            <person name="Probst A.J."/>
            <person name="Thomas B.C."/>
            <person name="Singh A."/>
            <person name="Wilkins M.J."/>
            <person name="Karaoz U."/>
            <person name="Brodie E.L."/>
            <person name="Williams K.H."/>
            <person name="Hubbard S.S."/>
            <person name="Banfield J.F."/>
        </authorList>
    </citation>
    <scope>NUCLEOTIDE SEQUENCE [LARGE SCALE GENOMIC DNA]</scope>
</reference>
<dbReference type="Gene3D" id="3.60.60.10">
    <property type="entry name" value="Penicillin V Acylase, Chain A"/>
    <property type="match status" value="1"/>
</dbReference>
<dbReference type="Pfam" id="PF02275">
    <property type="entry name" value="CBAH"/>
    <property type="match status" value="1"/>
</dbReference>
<evidence type="ECO:0000256" key="3">
    <source>
        <dbReference type="SAM" id="SignalP"/>
    </source>
</evidence>
<comment type="similarity">
    <text evidence="1">Belongs to the peptidase C59 family.</text>
</comment>
<evidence type="ECO:0000259" key="4">
    <source>
        <dbReference type="Pfam" id="PF02275"/>
    </source>
</evidence>
<feature type="domain" description="Choloylglycine hydrolase/NAAA C-terminal" evidence="4">
    <location>
        <begin position="22"/>
        <end position="340"/>
    </location>
</feature>
<organism evidence="5 6">
    <name type="scientific">candidate division WOR-1 bacterium RIFOXYC2_FULL_41_25</name>
    <dbReference type="NCBI Taxonomy" id="1802586"/>
    <lineage>
        <taxon>Bacteria</taxon>
        <taxon>Bacillati</taxon>
        <taxon>Saganbacteria</taxon>
    </lineage>
</organism>
<evidence type="ECO:0000313" key="5">
    <source>
        <dbReference type="EMBL" id="OGC32828.1"/>
    </source>
</evidence>
<dbReference type="Proteomes" id="UP000177309">
    <property type="component" value="Unassembled WGS sequence"/>
</dbReference>
<dbReference type="InterPro" id="IPR029055">
    <property type="entry name" value="Ntn_hydrolases_N"/>
</dbReference>
<evidence type="ECO:0000256" key="2">
    <source>
        <dbReference type="ARBA" id="ARBA00022801"/>
    </source>
</evidence>
<dbReference type="EMBL" id="MEUI01000044">
    <property type="protein sequence ID" value="OGC32828.1"/>
    <property type="molecule type" value="Genomic_DNA"/>
</dbReference>
<evidence type="ECO:0000313" key="6">
    <source>
        <dbReference type="Proteomes" id="UP000177309"/>
    </source>
</evidence>
<comment type="caution">
    <text evidence="5">The sequence shown here is derived from an EMBL/GenBank/DDBJ whole genome shotgun (WGS) entry which is preliminary data.</text>
</comment>
<feature type="chain" id="PRO_5009514571" description="Choloylglycine hydrolase/NAAA C-terminal domain-containing protein" evidence="3">
    <location>
        <begin position="22"/>
        <end position="362"/>
    </location>
</feature>
<sequence>MKKWFMLSLSVFLLSQSLSFACSDFVVTAKDKSIVNGRSMEFPVDMKANIWVIPRGNNYSSVTDKKVVGLSWKNKYAFLGIDAFNVKDGYVDGLNEKGLSCSALAFGTVQYQPALPGKFVTWNDFPGWVLGNFATVDEVKAALVDINIADCYVKKIKGNMGMHVAVHDEQGKNIVIEIIAGKIKVYDNPLGVMTNRPTFDWHLTNLSNYVNLDNNDKKAGKLEGFVVEPTGVGSGMIGLPGNWTPPSRFVRLAFSGANILKPKNASEAVNAAEHLLNIVDIPKGVIKEQPFKLLPFVHIYGYAQWVVIKDLTNREMYYKTYDDTAWKKIDLKKFDLSKTSEIKSIAMEDGQTSYIDVSAKLK</sequence>